<keyword evidence="1" id="KW-0677">Repeat</keyword>
<dbReference type="OrthoDB" id="16066at2759"/>
<evidence type="ECO:0000313" key="3">
    <source>
        <dbReference type="EMBL" id="CDW80673.1"/>
    </source>
</evidence>
<dbReference type="GO" id="GO:0005634">
    <property type="term" value="C:nucleus"/>
    <property type="evidence" value="ECO:0007669"/>
    <property type="project" value="TreeGrafter"/>
</dbReference>
<dbReference type="GO" id="GO:0005737">
    <property type="term" value="C:cytoplasm"/>
    <property type="evidence" value="ECO:0007669"/>
    <property type="project" value="TreeGrafter"/>
</dbReference>
<dbReference type="SUPFAM" id="SSF48371">
    <property type="entry name" value="ARM repeat"/>
    <property type="match status" value="1"/>
</dbReference>
<dbReference type="Proteomes" id="UP000039865">
    <property type="component" value="Unassembled WGS sequence"/>
</dbReference>
<dbReference type="PANTHER" id="PTHR23346:SF19">
    <property type="entry name" value="PROTEASOME ADAPTER AND SCAFFOLD PROTEIN ECM29"/>
    <property type="match status" value="1"/>
</dbReference>
<gene>
    <name evidence="3" type="primary">Contig358.g403</name>
    <name evidence="3" type="ORF">STYLEM_9676</name>
</gene>
<keyword evidence="4" id="KW-1185">Reference proteome</keyword>
<proteinExistence type="predicted"/>
<name>A0A078AIN5_STYLE</name>
<dbReference type="InterPro" id="IPR011989">
    <property type="entry name" value="ARM-like"/>
</dbReference>
<evidence type="ECO:0000313" key="4">
    <source>
        <dbReference type="Proteomes" id="UP000039865"/>
    </source>
</evidence>
<dbReference type="Gene3D" id="1.25.10.10">
    <property type="entry name" value="Leucine-rich Repeat Variant"/>
    <property type="match status" value="2"/>
</dbReference>
<reference evidence="3 4" key="1">
    <citation type="submission" date="2014-06" db="EMBL/GenBank/DDBJ databases">
        <authorList>
            <person name="Swart Estienne"/>
        </authorList>
    </citation>
    <scope>NUCLEOTIDE SEQUENCE [LARGE SCALE GENOMIC DNA]</scope>
    <source>
        <strain evidence="3 4">130c</strain>
    </source>
</reference>
<dbReference type="EMBL" id="CCKQ01009206">
    <property type="protein sequence ID" value="CDW80673.1"/>
    <property type="molecule type" value="Genomic_DNA"/>
</dbReference>
<keyword evidence="2" id="KW-0175">Coiled coil</keyword>
<protein>
    <submittedName>
        <fullName evidence="3">Proteasome-associated protein ecm29 homolog</fullName>
    </submittedName>
</protein>
<feature type="coiled-coil region" evidence="2">
    <location>
        <begin position="1631"/>
        <end position="1658"/>
    </location>
</feature>
<evidence type="ECO:0000256" key="1">
    <source>
        <dbReference type="ARBA" id="ARBA00022737"/>
    </source>
</evidence>
<organism evidence="3 4">
    <name type="scientific">Stylonychia lemnae</name>
    <name type="common">Ciliate</name>
    <dbReference type="NCBI Taxonomy" id="5949"/>
    <lineage>
        <taxon>Eukaryota</taxon>
        <taxon>Sar</taxon>
        <taxon>Alveolata</taxon>
        <taxon>Ciliophora</taxon>
        <taxon>Intramacronucleata</taxon>
        <taxon>Spirotrichea</taxon>
        <taxon>Stichotrichia</taxon>
        <taxon>Sporadotrichida</taxon>
        <taxon>Oxytrichidae</taxon>
        <taxon>Stylonychinae</taxon>
        <taxon>Stylonychia</taxon>
    </lineage>
</organism>
<dbReference type="InterPro" id="IPR016024">
    <property type="entry name" value="ARM-type_fold"/>
</dbReference>
<dbReference type="GO" id="GO:0036503">
    <property type="term" value="P:ERAD pathway"/>
    <property type="evidence" value="ECO:0007669"/>
    <property type="project" value="TreeGrafter"/>
</dbReference>
<dbReference type="InParanoid" id="A0A078AIN5"/>
<keyword evidence="3" id="KW-0647">Proteasome</keyword>
<dbReference type="GO" id="GO:0000502">
    <property type="term" value="C:proteasome complex"/>
    <property type="evidence" value="ECO:0007669"/>
    <property type="project" value="UniProtKB-KW"/>
</dbReference>
<dbReference type="GO" id="GO:0060090">
    <property type="term" value="F:molecular adaptor activity"/>
    <property type="evidence" value="ECO:0007669"/>
    <property type="project" value="TreeGrafter"/>
</dbReference>
<dbReference type="PANTHER" id="PTHR23346">
    <property type="entry name" value="TRANSLATIONAL ACTIVATOR GCN1-RELATED"/>
    <property type="match status" value="1"/>
</dbReference>
<evidence type="ECO:0000256" key="2">
    <source>
        <dbReference type="SAM" id="Coils"/>
    </source>
</evidence>
<sequence>MSTSIAELERIHLRFINVKDDLKLTEILSKILPNMINVFFEHDLTNADLQNPKIQALEQILNHLVMRVKNSQQVNPPWNLLIDIFNQDAYQNFENVNVKRHAQTRIFEFIFESYSRIPQTQDESFIMILLQTIANDDVRFLQKTKLIILLVHRFLGYLKALQMDKLALLVKSLLSDELKNSFLQMCLYFLINTIHPTSLQPSLRDSFEESIEMFSDKFRDTLKETQTVFLQNYEEVVLKFTGTQIIFTPEDQLPILLIASLSHINKTRDFAELSIRSVFPAIDTKNQDMSEKIYHLIFNETYIYRDFSEREDQHIAPFPFQHQIKLIEYLIKFECSASQMHMIRFNNLSNEETVSFLKQTLLKILNDGSFTEDTQSMSIQVMADMGVKNYAAINDDIDVAIDTFQRLRGRINELENDGNLSIRNDYAATNYIEALNKFRDCYERNLNDNNKRNLLEQYVLNYLNKEGMRCNSEIVYLLYLYLSRLDRGSLISSVLLYSIILKDHQDIKIKNEAFHQLNKFNKDFETLKNKRILRPFLRDIESYLSRNKMDVICNSSEDGLKEFLTFAGVQFNQDIIERLLEITQYAIKFYQAEQQDKENLMDLEDQQEVQEKIERLLTMNINQNFTLVKSDFSQPLNMIFEYLKNSKAMGVLRTIGLELIYKLSIGSVNLSQRVLSMKIIIKVLKSLSEDQDYISRFMKVLEDQNSTKDKSFDKLSHEVKLNTIFSVTVQLLFRNQEDNVGEELRKSMNDIVDKILLEQSLSPNIMELMKFTSVCLKKLGQVYDLENEVLEREKIDKINASLIDKIKRSDIDIVFRKYLHMYASEGQIVIYAEDLTARVFKPLGGDITLIYKRNCTTFLYQVIELYGQKSKAIQERFLTYQRVFIKFLFDRKTSMQDLSSKALSKIYNLGNSDVRVRLVESLSKTLSGEKTINEHQEKDENNELLLEFQDNTSTEQREKLKTYKDLCNIAVDLGHRELIYQFLEVHRHMAHYEDIKNAAKGLSSIIMLDEKLKSDLMKIAPKILLLTYDHNPGVKETMRDLWSNLIEVEKEDEIIIKRWPEIFKEAYSGLHSKEYRKRQSSALALSDFMSKMEWPLIKDKFKDLFLNSLALLDDDKDTVKAAAFQLVKTLRRISLRLGNIYTNSNVKELEEFLQIIIPMLLDEGIKSNMKQVRFFSVDLLTEIIKTTQNNSMMTKLKIQNKHERQLVFNYNSEQKMKEIMNKFLDRIILEFMRNLSTMNEAVSYINMIEQMAIGQGISTSGKQKGTSGFSESELTDLRIKFTKESSWGEVLKICRELLTEETFNKILNDIIALMRGGHDTTTKSAAITFVQDIILENKTHLITPQNSRKIAQKMVEIYQMNSVTTCLQIPDSLKSLYAQCLGVQMKIIKEFPKTIDQLIESVVALPQELDFVVILNIYEIIKNIPEQMLKSDQGKIIAKAIPVIYINRYKNSDYGMKTLSRKTYQYLQDHISNLTESHSDSIFGIIKTRFESMQYEDRVSASQAMQDMVIKLSDDDLRNNTTVDEIMQMLQKQIAGKHFNDKETVVEGFMQLLKLNKKYLNDVDYINQYVETCIQQIEKYSQSQLNYKNQIMKSLKQVLDMTSVVKTEKLERAFTFLISDLSIQLQKISELASMIETVDDLEEKKEDEKQALQIVVSTYELLPRIMTNQSQIQDYCELSFKYYQRTNWIIRKSVLGSLKQILEKSSKDVLDQNLNILIKNLIASIAQSGEKYETNLALISDVITTYTERYYTAVENKDGFNQDVLAIIELIVAKGQEDLKKNIDIIRRNINIQ</sequence>
<accession>A0A078AIN5</accession>